<feature type="domain" description="Heme-copper oxidase subunit III family profile" evidence="9">
    <location>
        <begin position="1"/>
        <end position="194"/>
    </location>
</feature>
<dbReference type="KEGG" id="parq:DSM112329_04600"/>
<evidence type="ECO:0000256" key="8">
    <source>
        <dbReference type="SAM" id="Phobius"/>
    </source>
</evidence>
<proteinExistence type="inferred from homology"/>
<organism evidence="10">
    <name type="scientific">Paraconexibacter sp. AEG42_29</name>
    <dbReference type="NCBI Taxonomy" id="2997339"/>
    <lineage>
        <taxon>Bacteria</taxon>
        <taxon>Bacillati</taxon>
        <taxon>Actinomycetota</taxon>
        <taxon>Thermoleophilia</taxon>
        <taxon>Solirubrobacterales</taxon>
        <taxon>Paraconexibacteraceae</taxon>
        <taxon>Paraconexibacter</taxon>
    </lineage>
</organism>
<feature type="transmembrane region" description="Helical" evidence="8">
    <location>
        <begin position="15"/>
        <end position="39"/>
    </location>
</feature>
<evidence type="ECO:0000256" key="2">
    <source>
        <dbReference type="ARBA" id="ARBA00010581"/>
    </source>
</evidence>
<protein>
    <recommendedName>
        <fullName evidence="6">Cytochrome aa3 subunit 3</fullName>
    </recommendedName>
</protein>
<evidence type="ECO:0000313" key="10">
    <source>
        <dbReference type="EMBL" id="XAY07710.1"/>
    </source>
</evidence>
<dbReference type="InterPro" id="IPR024791">
    <property type="entry name" value="Cyt_c/ubiquinol_Oxase_su3"/>
</dbReference>
<accession>A0AAU7B1F9</accession>
<sequence>MSTPSARARRSPGEVGIWVFVIGDMIVFAVFFAVIVVLAAEQPDLVRESQARLSVTSGALNTILLLTSSVLVALAVRAAREPGAAHHLRARKLFGFALACGLGFAVIKAAEYGTKIDAGLVPATNDFFAYFYVFTAIHLLHVTAGIGVLVWLMRLSGRPALTAKDRMLIESGASYWHMVDLLWVVLFPLLYLVN</sequence>
<feature type="transmembrane region" description="Helical" evidence="8">
    <location>
        <begin position="59"/>
        <end position="78"/>
    </location>
</feature>
<reference evidence="10" key="1">
    <citation type="submission" date="2022-12" db="EMBL/GenBank/DDBJ databases">
        <title>Paraconexibacter alkalitolerans sp. nov. and Baekduia alba sp. nov., isolated from soil and emended description of the genera Paraconexibacter (Chun et al., 2020) and Baekduia (An et al., 2020).</title>
        <authorList>
            <person name="Vieira S."/>
            <person name="Huber K.J."/>
            <person name="Geppert A."/>
            <person name="Wolf J."/>
            <person name="Neumann-Schaal M."/>
            <person name="Muesken M."/>
            <person name="Overmann J."/>
        </authorList>
    </citation>
    <scope>NUCLEOTIDE SEQUENCE</scope>
    <source>
        <strain evidence="10">AEG42_29</strain>
    </source>
</reference>
<gene>
    <name evidence="10" type="primary">cyoC</name>
    <name evidence="10" type="ORF">DSM112329_04600</name>
</gene>
<evidence type="ECO:0000256" key="6">
    <source>
        <dbReference type="ARBA" id="ARBA00031400"/>
    </source>
</evidence>
<evidence type="ECO:0000256" key="1">
    <source>
        <dbReference type="ARBA" id="ARBA00004141"/>
    </source>
</evidence>
<dbReference type="AlphaFoldDB" id="A0AAU7B1F9"/>
<dbReference type="PROSITE" id="PS50253">
    <property type="entry name" value="COX3"/>
    <property type="match status" value="1"/>
</dbReference>
<dbReference type="RefSeq" id="WP_354698902.1">
    <property type="nucleotide sequence ID" value="NZ_CP114014.1"/>
</dbReference>
<dbReference type="Gene3D" id="1.20.120.80">
    <property type="entry name" value="Cytochrome c oxidase, subunit III, four-helix bundle"/>
    <property type="match status" value="1"/>
</dbReference>
<evidence type="ECO:0000256" key="4">
    <source>
        <dbReference type="ARBA" id="ARBA00022989"/>
    </source>
</evidence>
<dbReference type="PANTHER" id="PTHR11403:SF6">
    <property type="entry name" value="NITRIC OXIDE REDUCTASE SUBUNIT E"/>
    <property type="match status" value="1"/>
</dbReference>
<keyword evidence="5 8" id="KW-0472">Membrane</keyword>
<feature type="transmembrane region" description="Helical" evidence="8">
    <location>
        <begin position="173"/>
        <end position="193"/>
    </location>
</feature>
<evidence type="ECO:0000256" key="3">
    <source>
        <dbReference type="ARBA" id="ARBA00022692"/>
    </source>
</evidence>
<dbReference type="PANTHER" id="PTHR11403">
    <property type="entry name" value="CYTOCHROME C OXIDASE SUBUNIT III"/>
    <property type="match status" value="1"/>
</dbReference>
<dbReference type="InterPro" id="IPR013833">
    <property type="entry name" value="Cyt_c_oxidase_su3_a-hlx"/>
</dbReference>
<evidence type="ECO:0000256" key="7">
    <source>
        <dbReference type="RuleBase" id="RU003376"/>
    </source>
</evidence>
<dbReference type="InterPro" id="IPR035973">
    <property type="entry name" value="Cyt_c_oxidase_su3-like_sf"/>
</dbReference>
<evidence type="ECO:0000256" key="5">
    <source>
        <dbReference type="ARBA" id="ARBA00023136"/>
    </source>
</evidence>
<comment type="subcellular location">
    <subcellularLocation>
        <location evidence="7">Cell membrane</location>
        <topology evidence="7">Multi-pass membrane protein</topology>
    </subcellularLocation>
    <subcellularLocation>
        <location evidence="1">Membrane</location>
        <topology evidence="1">Multi-pass membrane protein</topology>
    </subcellularLocation>
</comment>
<dbReference type="GO" id="GO:0004129">
    <property type="term" value="F:cytochrome-c oxidase activity"/>
    <property type="evidence" value="ECO:0007669"/>
    <property type="project" value="InterPro"/>
</dbReference>
<keyword evidence="3 7" id="KW-0812">Transmembrane</keyword>
<keyword evidence="4 8" id="KW-1133">Transmembrane helix</keyword>
<dbReference type="InterPro" id="IPR000298">
    <property type="entry name" value="Cyt_c_oxidase-like_su3"/>
</dbReference>
<dbReference type="Pfam" id="PF00510">
    <property type="entry name" value="COX3"/>
    <property type="match status" value="1"/>
</dbReference>
<comment type="similarity">
    <text evidence="2 7">Belongs to the cytochrome c oxidase subunit 3 family.</text>
</comment>
<name>A0AAU7B1F9_9ACTN</name>
<evidence type="ECO:0000259" key="9">
    <source>
        <dbReference type="PROSITE" id="PS50253"/>
    </source>
</evidence>
<dbReference type="GO" id="GO:0019646">
    <property type="term" value="P:aerobic electron transport chain"/>
    <property type="evidence" value="ECO:0007669"/>
    <property type="project" value="InterPro"/>
</dbReference>
<dbReference type="EMBL" id="CP114014">
    <property type="protein sequence ID" value="XAY07710.1"/>
    <property type="molecule type" value="Genomic_DNA"/>
</dbReference>
<feature type="transmembrane region" description="Helical" evidence="8">
    <location>
        <begin position="90"/>
        <end position="107"/>
    </location>
</feature>
<dbReference type="SUPFAM" id="SSF81452">
    <property type="entry name" value="Cytochrome c oxidase subunit III-like"/>
    <property type="match status" value="1"/>
</dbReference>
<dbReference type="GO" id="GO:0005886">
    <property type="term" value="C:plasma membrane"/>
    <property type="evidence" value="ECO:0007669"/>
    <property type="project" value="UniProtKB-SubCell"/>
</dbReference>
<feature type="transmembrane region" description="Helical" evidence="8">
    <location>
        <begin position="127"/>
        <end position="152"/>
    </location>
</feature>